<evidence type="ECO:0000313" key="2">
    <source>
        <dbReference type="EMBL" id="WAQ84818.1"/>
    </source>
</evidence>
<dbReference type="GeneID" id="77810042"/>
<protein>
    <submittedName>
        <fullName evidence="2">Uncharacterized protein</fullName>
    </submittedName>
</protein>
<evidence type="ECO:0000313" key="3">
    <source>
        <dbReference type="Proteomes" id="UP001164743"/>
    </source>
</evidence>
<sequence>MATPATSTPLLFPNARSPCHDTTQAAPPSHHATAIPDPGTARFFIRFSELVDLHPPRTAVNSIYQATITALPTPRHPAQSQHRLVEQQTGISQESVRILTRFPA</sequence>
<name>A0ABY7CHX8_9BASI</name>
<dbReference type="EMBL" id="CP110425">
    <property type="protein sequence ID" value="WAQ84818.1"/>
    <property type="molecule type" value="Genomic_DNA"/>
</dbReference>
<feature type="region of interest" description="Disordered" evidence="1">
    <location>
        <begin position="1"/>
        <end position="35"/>
    </location>
</feature>
<evidence type="ECO:0000256" key="1">
    <source>
        <dbReference type="SAM" id="MobiDB-lite"/>
    </source>
</evidence>
<organism evidence="2 3">
    <name type="scientific">Puccinia triticina</name>
    <dbReference type="NCBI Taxonomy" id="208348"/>
    <lineage>
        <taxon>Eukaryota</taxon>
        <taxon>Fungi</taxon>
        <taxon>Dikarya</taxon>
        <taxon>Basidiomycota</taxon>
        <taxon>Pucciniomycotina</taxon>
        <taxon>Pucciniomycetes</taxon>
        <taxon>Pucciniales</taxon>
        <taxon>Pucciniaceae</taxon>
        <taxon>Puccinia</taxon>
    </lineage>
</organism>
<dbReference type="Proteomes" id="UP001164743">
    <property type="component" value="Chromosome 5A"/>
</dbReference>
<dbReference type="RefSeq" id="XP_053020373.1">
    <property type="nucleotide sequence ID" value="XM_053169147.1"/>
</dbReference>
<proteinExistence type="predicted"/>
<keyword evidence="3" id="KW-1185">Reference proteome</keyword>
<reference evidence="2" key="1">
    <citation type="submission" date="2022-10" db="EMBL/GenBank/DDBJ databases">
        <title>Puccinia triticina Genome sequencing and assembly.</title>
        <authorList>
            <person name="Li C."/>
        </authorList>
    </citation>
    <scope>NUCLEOTIDE SEQUENCE</scope>
    <source>
        <strain evidence="2">Pt15</strain>
    </source>
</reference>
<gene>
    <name evidence="2" type="ORF">PtA15_5A391</name>
</gene>
<accession>A0ABY7CHX8</accession>